<evidence type="ECO:0000256" key="5">
    <source>
        <dbReference type="ARBA" id="ARBA00023284"/>
    </source>
</evidence>
<dbReference type="SUPFAM" id="SSF52833">
    <property type="entry name" value="Thioredoxin-like"/>
    <property type="match status" value="1"/>
</dbReference>
<dbReference type="RefSeq" id="WP_041090143.1">
    <property type="nucleotide sequence ID" value="NZ_JXRP01000019.1"/>
</dbReference>
<dbReference type="PANTHER" id="PTHR42852:SF6">
    <property type="entry name" value="THIOL:DISULFIDE INTERCHANGE PROTEIN DSBE"/>
    <property type="match status" value="1"/>
</dbReference>
<accession>A0A0C2R1Q0</accession>
<dbReference type="InterPro" id="IPR000866">
    <property type="entry name" value="AhpC/TSA"/>
</dbReference>
<dbReference type="PANTHER" id="PTHR42852">
    <property type="entry name" value="THIOL:DISULFIDE INTERCHANGE PROTEIN DSBE"/>
    <property type="match status" value="1"/>
</dbReference>
<dbReference type="NCBIfam" id="NF002854">
    <property type="entry name" value="PRK03147.1"/>
    <property type="match status" value="1"/>
</dbReference>
<gene>
    <name evidence="7" type="ORF">KP78_32040</name>
</gene>
<protein>
    <submittedName>
        <fullName evidence="7">Thiol-disulfide oxidoreductase</fullName>
    </submittedName>
</protein>
<dbReference type="GO" id="GO:0016491">
    <property type="term" value="F:oxidoreductase activity"/>
    <property type="evidence" value="ECO:0007669"/>
    <property type="project" value="InterPro"/>
</dbReference>
<evidence type="ECO:0000256" key="4">
    <source>
        <dbReference type="ARBA" id="ARBA00023157"/>
    </source>
</evidence>
<keyword evidence="2" id="KW-0201">Cytochrome c-type biogenesis</keyword>
<name>A0A0C2R1Q0_9BACL</name>
<organism evidence="7 8">
    <name type="scientific">Jeotgalibacillus soli</name>
    <dbReference type="NCBI Taxonomy" id="889306"/>
    <lineage>
        <taxon>Bacteria</taxon>
        <taxon>Bacillati</taxon>
        <taxon>Bacillota</taxon>
        <taxon>Bacilli</taxon>
        <taxon>Bacillales</taxon>
        <taxon>Caryophanaceae</taxon>
        <taxon>Jeotgalibacillus</taxon>
    </lineage>
</organism>
<keyword evidence="5" id="KW-0676">Redox-active center</keyword>
<dbReference type="CDD" id="cd02966">
    <property type="entry name" value="TlpA_like_family"/>
    <property type="match status" value="1"/>
</dbReference>
<dbReference type="Pfam" id="PF00578">
    <property type="entry name" value="AhpC-TSA"/>
    <property type="match status" value="1"/>
</dbReference>
<evidence type="ECO:0000259" key="6">
    <source>
        <dbReference type="PROSITE" id="PS51352"/>
    </source>
</evidence>
<evidence type="ECO:0000256" key="2">
    <source>
        <dbReference type="ARBA" id="ARBA00022748"/>
    </source>
</evidence>
<dbReference type="PROSITE" id="PS51352">
    <property type="entry name" value="THIOREDOXIN_2"/>
    <property type="match status" value="1"/>
</dbReference>
<dbReference type="GO" id="GO:0017004">
    <property type="term" value="P:cytochrome complex assembly"/>
    <property type="evidence" value="ECO:0007669"/>
    <property type="project" value="UniProtKB-KW"/>
</dbReference>
<dbReference type="STRING" id="889306.KP78_32040"/>
<comment type="caution">
    <text evidence="7">The sequence shown here is derived from an EMBL/GenBank/DDBJ whole genome shotgun (WGS) entry which is preliminary data.</text>
</comment>
<evidence type="ECO:0000256" key="3">
    <source>
        <dbReference type="ARBA" id="ARBA00022968"/>
    </source>
</evidence>
<dbReference type="PATRIC" id="fig|889306.3.peg.3218"/>
<comment type="subcellular location">
    <subcellularLocation>
        <location evidence="1">Cell envelope</location>
    </subcellularLocation>
</comment>
<proteinExistence type="predicted"/>
<evidence type="ECO:0000256" key="1">
    <source>
        <dbReference type="ARBA" id="ARBA00004196"/>
    </source>
</evidence>
<sequence>MSDRKKRRLIMRVSILAVLIAAVVYTLYSTLAGDERYLVKAGDHAPDFALTDLNGETHRLSDYEGQGVFLNFWGTWCKPCEKEMPYMENQYDVFKDQGVQTIAVNVGESDYQVRNFAEQYNLSFPVVIDTQKDVQNAYTIGPLPTTLLINPEGEIVKVITGEMSEEDIVSYMDMIKP</sequence>
<reference evidence="7 8" key="1">
    <citation type="submission" date="2015-01" db="EMBL/GenBank/DDBJ databases">
        <title>Genome sequencing of Jeotgalibacillus soli.</title>
        <authorList>
            <person name="Goh K.M."/>
            <person name="Chan K.-G."/>
            <person name="Yaakop A.S."/>
            <person name="Ee R."/>
            <person name="Gan H.M."/>
            <person name="Chan C.S."/>
        </authorList>
    </citation>
    <scope>NUCLEOTIDE SEQUENCE [LARGE SCALE GENOMIC DNA]</scope>
    <source>
        <strain evidence="7 8">P9</strain>
    </source>
</reference>
<dbReference type="Proteomes" id="UP000031938">
    <property type="component" value="Unassembled WGS sequence"/>
</dbReference>
<dbReference type="GO" id="GO:0030313">
    <property type="term" value="C:cell envelope"/>
    <property type="evidence" value="ECO:0007669"/>
    <property type="project" value="UniProtKB-SubCell"/>
</dbReference>
<dbReference type="EMBL" id="JXRP01000019">
    <property type="protein sequence ID" value="KIL44240.1"/>
    <property type="molecule type" value="Genomic_DNA"/>
</dbReference>
<evidence type="ECO:0000313" key="8">
    <source>
        <dbReference type="Proteomes" id="UP000031938"/>
    </source>
</evidence>
<dbReference type="Gene3D" id="3.40.30.10">
    <property type="entry name" value="Glutaredoxin"/>
    <property type="match status" value="1"/>
</dbReference>
<evidence type="ECO:0000313" key="7">
    <source>
        <dbReference type="EMBL" id="KIL44240.1"/>
    </source>
</evidence>
<dbReference type="OrthoDB" id="25753at2"/>
<dbReference type="InterPro" id="IPR013766">
    <property type="entry name" value="Thioredoxin_domain"/>
</dbReference>
<feature type="domain" description="Thioredoxin" evidence="6">
    <location>
        <begin position="39"/>
        <end position="177"/>
    </location>
</feature>
<dbReference type="InterPro" id="IPR036249">
    <property type="entry name" value="Thioredoxin-like_sf"/>
</dbReference>
<dbReference type="AlphaFoldDB" id="A0A0C2R1Q0"/>
<keyword evidence="8" id="KW-1185">Reference proteome</keyword>
<keyword evidence="3" id="KW-0735">Signal-anchor</keyword>
<dbReference type="InterPro" id="IPR050553">
    <property type="entry name" value="Thioredoxin_ResA/DsbE_sf"/>
</dbReference>
<keyword evidence="4" id="KW-1015">Disulfide bond</keyword>
<dbReference type="GO" id="GO:0016209">
    <property type="term" value="F:antioxidant activity"/>
    <property type="evidence" value="ECO:0007669"/>
    <property type="project" value="InterPro"/>
</dbReference>
<keyword evidence="3" id="KW-0812">Transmembrane</keyword>